<comment type="caution">
    <text evidence="1">The sequence shown here is derived from an EMBL/GenBank/DDBJ whole genome shotgun (WGS) entry which is preliminary data.</text>
</comment>
<sequence length="101" mass="10659">MSKAKPPEALGATIPSLTSEIAADLPAAAATAVDSQCHLQLAGEVSFVTILTLNEKSFYTIALDESTDSTDMAQLAIFIQGIDNEFNITEDLVLLVPLLGH</sequence>
<dbReference type="OrthoDB" id="8196265at2759"/>
<name>A0A8K0K8Z4_LADFU</name>
<keyword evidence="2" id="KW-1185">Reference proteome</keyword>
<dbReference type="AlphaFoldDB" id="A0A8K0K8Z4"/>
<evidence type="ECO:0000313" key="2">
    <source>
        <dbReference type="Proteomes" id="UP000792457"/>
    </source>
</evidence>
<reference evidence="1" key="1">
    <citation type="submission" date="2013-04" db="EMBL/GenBank/DDBJ databases">
        <authorList>
            <person name="Qu J."/>
            <person name="Murali S.C."/>
            <person name="Bandaranaike D."/>
            <person name="Bellair M."/>
            <person name="Blankenburg K."/>
            <person name="Chao H."/>
            <person name="Dinh H."/>
            <person name="Doddapaneni H."/>
            <person name="Downs B."/>
            <person name="Dugan-Rocha S."/>
            <person name="Elkadiri S."/>
            <person name="Gnanaolivu R.D."/>
            <person name="Hernandez B."/>
            <person name="Javaid M."/>
            <person name="Jayaseelan J.C."/>
            <person name="Lee S."/>
            <person name="Li M."/>
            <person name="Ming W."/>
            <person name="Munidasa M."/>
            <person name="Muniz J."/>
            <person name="Nguyen L."/>
            <person name="Ongeri F."/>
            <person name="Osuji N."/>
            <person name="Pu L.-L."/>
            <person name="Puazo M."/>
            <person name="Qu C."/>
            <person name="Quiroz J."/>
            <person name="Raj R."/>
            <person name="Weissenberger G."/>
            <person name="Xin Y."/>
            <person name="Zou X."/>
            <person name="Han Y."/>
            <person name="Richards S."/>
            <person name="Worley K."/>
            <person name="Muzny D."/>
            <person name="Gibbs R."/>
        </authorList>
    </citation>
    <scope>NUCLEOTIDE SEQUENCE</scope>
    <source>
        <strain evidence="1">Sampled in the wild</strain>
    </source>
</reference>
<evidence type="ECO:0000313" key="1">
    <source>
        <dbReference type="EMBL" id="KAG8229754.1"/>
    </source>
</evidence>
<dbReference type="EMBL" id="KZ308445">
    <property type="protein sequence ID" value="KAG8229754.1"/>
    <property type="molecule type" value="Genomic_DNA"/>
</dbReference>
<proteinExistence type="predicted"/>
<dbReference type="Proteomes" id="UP000792457">
    <property type="component" value="Unassembled WGS sequence"/>
</dbReference>
<protein>
    <submittedName>
        <fullName evidence="1">Uncharacterized protein</fullName>
    </submittedName>
</protein>
<organism evidence="1 2">
    <name type="scientific">Ladona fulva</name>
    <name type="common">Scarce chaser dragonfly</name>
    <name type="synonym">Libellula fulva</name>
    <dbReference type="NCBI Taxonomy" id="123851"/>
    <lineage>
        <taxon>Eukaryota</taxon>
        <taxon>Metazoa</taxon>
        <taxon>Ecdysozoa</taxon>
        <taxon>Arthropoda</taxon>
        <taxon>Hexapoda</taxon>
        <taxon>Insecta</taxon>
        <taxon>Pterygota</taxon>
        <taxon>Palaeoptera</taxon>
        <taxon>Odonata</taxon>
        <taxon>Epiprocta</taxon>
        <taxon>Anisoptera</taxon>
        <taxon>Libelluloidea</taxon>
        <taxon>Libellulidae</taxon>
        <taxon>Ladona</taxon>
    </lineage>
</organism>
<reference evidence="1" key="2">
    <citation type="submission" date="2017-10" db="EMBL/GenBank/DDBJ databases">
        <title>Ladona fulva Genome sequencing and assembly.</title>
        <authorList>
            <person name="Murali S."/>
            <person name="Richards S."/>
            <person name="Bandaranaike D."/>
            <person name="Bellair M."/>
            <person name="Blankenburg K."/>
            <person name="Chao H."/>
            <person name="Dinh H."/>
            <person name="Doddapaneni H."/>
            <person name="Dugan-Rocha S."/>
            <person name="Elkadiri S."/>
            <person name="Gnanaolivu R."/>
            <person name="Hernandez B."/>
            <person name="Skinner E."/>
            <person name="Javaid M."/>
            <person name="Lee S."/>
            <person name="Li M."/>
            <person name="Ming W."/>
            <person name="Munidasa M."/>
            <person name="Muniz J."/>
            <person name="Nguyen L."/>
            <person name="Hughes D."/>
            <person name="Osuji N."/>
            <person name="Pu L.-L."/>
            <person name="Puazo M."/>
            <person name="Qu C."/>
            <person name="Quiroz J."/>
            <person name="Raj R."/>
            <person name="Weissenberger G."/>
            <person name="Xin Y."/>
            <person name="Zou X."/>
            <person name="Han Y."/>
            <person name="Worley K."/>
            <person name="Muzny D."/>
            <person name="Gibbs R."/>
        </authorList>
    </citation>
    <scope>NUCLEOTIDE SEQUENCE</scope>
    <source>
        <strain evidence="1">Sampled in the wild</strain>
    </source>
</reference>
<accession>A0A8K0K8Z4</accession>
<gene>
    <name evidence="1" type="ORF">J437_LFUL007052</name>
</gene>